<name>A0A2A4XC41_9GAMM</name>
<reference evidence="5" key="1">
    <citation type="submission" date="2017-08" db="EMBL/GenBank/DDBJ databases">
        <title>A dynamic microbial community with high functional redundancy inhabits the cold, oxic subseafloor aquifer.</title>
        <authorList>
            <person name="Tully B.J."/>
            <person name="Wheat C.G."/>
            <person name="Glazer B.T."/>
            <person name="Huber J.A."/>
        </authorList>
    </citation>
    <scope>NUCLEOTIDE SEQUENCE [LARGE SCALE GENOMIC DNA]</scope>
</reference>
<dbReference type="CDD" id="cd00431">
    <property type="entry name" value="cysteine_hydrolases"/>
    <property type="match status" value="1"/>
</dbReference>
<dbReference type="InterPro" id="IPR000868">
    <property type="entry name" value="Isochorismatase-like_dom"/>
</dbReference>
<evidence type="ECO:0000313" key="5">
    <source>
        <dbReference type="Proteomes" id="UP000218767"/>
    </source>
</evidence>
<sequence length="244" mass="26535">MNALIKMTAGLLLLSGAAAQAQLPDPGMEIVPGRTALVVTDPQNDFLSPDGVAWGVVGKSVTENNTVKNIDSLFSVAKAVDMPVFISPHYYYPTDHGWKFEGALEKLMHNIGMFDRKGHLDTHGFEGSGADWLEQYKPYINDGATVVTNPHKVFGPETNDLVLQLRKRGVDKVILAGMSANLCTESHMRELIEQGFEVVVVSDATAAAQVAEGDGYQAALVNFRFIANSVWTTDQTVEKIQNSL</sequence>
<dbReference type="InterPro" id="IPR050272">
    <property type="entry name" value="Isochorismatase-like_hydrls"/>
</dbReference>
<gene>
    <name evidence="4" type="ORF">COB20_04420</name>
</gene>
<keyword evidence="1" id="KW-0378">Hydrolase</keyword>
<feature type="signal peptide" evidence="2">
    <location>
        <begin position="1"/>
        <end position="21"/>
    </location>
</feature>
<dbReference type="EMBL" id="NVUL01000015">
    <property type="protein sequence ID" value="PCI79709.1"/>
    <property type="molecule type" value="Genomic_DNA"/>
</dbReference>
<dbReference type="AlphaFoldDB" id="A0A2A4XC41"/>
<dbReference type="SUPFAM" id="SSF52499">
    <property type="entry name" value="Isochorismatase-like hydrolases"/>
    <property type="match status" value="1"/>
</dbReference>
<comment type="caution">
    <text evidence="4">The sequence shown here is derived from an EMBL/GenBank/DDBJ whole genome shotgun (WGS) entry which is preliminary data.</text>
</comment>
<evidence type="ECO:0000259" key="3">
    <source>
        <dbReference type="Pfam" id="PF00857"/>
    </source>
</evidence>
<feature type="chain" id="PRO_5012585265" evidence="2">
    <location>
        <begin position="22"/>
        <end position="244"/>
    </location>
</feature>
<dbReference type="PANTHER" id="PTHR43540">
    <property type="entry name" value="PEROXYUREIDOACRYLATE/UREIDOACRYLATE AMIDOHYDROLASE-RELATED"/>
    <property type="match status" value="1"/>
</dbReference>
<proteinExistence type="predicted"/>
<dbReference type="PANTHER" id="PTHR43540:SF16">
    <property type="entry name" value="ISOCHORISMATASE-LIKE DOMAIN-CONTAINING PROTEIN"/>
    <property type="match status" value="1"/>
</dbReference>
<feature type="domain" description="Isochorismatase-like" evidence="3">
    <location>
        <begin position="35"/>
        <end position="233"/>
    </location>
</feature>
<evidence type="ECO:0000256" key="1">
    <source>
        <dbReference type="ARBA" id="ARBA00022801"/>
    </source>
</evidence>
<protein>
    <submittedName>
        <fullName evidence="4">Isochorismatase</fullName>
    </submittedName>
</protein>
<accession>A0A2A4XC41</accession>
<organism evidence="4 5">
    <name type="scientific">SAR86 cluster bacterium</name>
    <dbReference type="NCBI Taxonomy" id="2030880"/>
    <lineage>
        <taxon>Bacteria</taxon>
        <taxon>Pseudomonadati</taxon>
        <taxon>Pseudomonadota</taxon>
        <taxon>Gammaproteobacteria</taxon>
        <taxon>SAR86 cluster</taxon>
    </lineage>
</organism>
<evidence type="ECO:0000313" key="4">
    <source>
        <dbReference type="EMBL" id="PCI79709.1"/>
    </source>
</evidence>
<dbReference type="Proteomes" id="UP000218767">
    <property type="component" value="Unassembled WGS sequence"/>
</dbReference>
<evidence type="ECO:0000256" key="2">
    <source>
        <dbReference type="SAM" id="SignalP"/>
    </source>
</evidence>
<dbReference type="GO" id="GO:0016787">
    <property type="term" value="F:hydrolase activity"/>
    <property type="evidence" value="ECO:0007669"/>
    <property type="project" value="UniProtKB-KW"/>
</dbReference>
<keyword evidence="2" id="KW-0732">Signal</keyword>
<dbReference type="InterPro" id="IPR036380">
    <property type="entry name" value="Isochorismatase-like_sf"/>
</dbReference>
<dbReference type="Gene3D" id="3.40.50.850">
    <property type="entry name" value="Isochorismatase-like"/>
    <property type="match status" value="1"/>
</dbReference>
<dbReference type="Pfam" id="PF00857">
    <property type="entry name" value="Isochorismatase"/>
    <property type="match status" value="1"/>
</dbReference>